<feature type="transmembrane region" description="Helical" evidence="3">
    <location>
        <begin position="6"/>
        <end position="27"/>
    </location>
</feature>
<gene>
    <name evidence="4" type="ORF">FN976_26080</name>
</gene>
<comment type="caution">
    <text evidence="4">The sequence shown here is derived from an EMBL/GenBank/DDBJ whole genome shotgun (WGS) entry which is preliminary data.</text>
</comment>
<organism evidence="4 5">
    <name type="scientific">Caenimonas sedimenti</name>
    <dbReference type="NCBI Taxonomy" id="2596921"/>
    <lineage>
        <taxon>Bacteria</taxon>
        <taxon>Pseudomonadati</taxon>
        <taxon>Pseudomonadota</taxon>
        <taxon>Betaproteobacteria</taxon>
        <taxon>Burkholderiales</taxon>
        <taxon>Comamonadaceae</taxon>
        <taxon>Caenimonas</taxon>
    </lineage>
</organism>
<accession>A0A562ZGU3</accession>
<dbReference type="RefSeq" id="WP_145896487.1">
    <property type="nucleotide sequence ID" value="NZ_VOBQ01000024.1"/>
</dbReference>
<dbReference type="OrthoDB" id="115249at2"/>
<dbReference type="GO" id="GO:0009289">
    <property type="term" value="C:pilus"/>
    <property type="evidence" value="ECO:0007669"/>
    <property type="project" value="InterPro"/>
</dbReference>
<evidence type="ECO:0000256" key="3">
    <source>
        <dbReference type="SAM" id="Phobius"/>
    </source>
</evidence>
<evidence type="ECO:0000313" key="4">
    <source>
        <dbReference type="EMBL" id="TWO67003.1"/>
    </source>
</evidence>
<evidence type="ECO:0000256" key="2">
    <source>
        <dbReference type="ARBA" id="ARBA00022481"/>
    </source>
</evidence>
<dbReference type="Pfam" id="PF07963">
    <property type="entry name" value="N_methyl"/>
    <property type="match status" value="1"/>
</dbReference>
<evidence type="ECO:0000256" key="1">
    <source>
        <dbReference type="ARBA" id="ARBA00005233"/>
    </source>
</evidence>
<dbReference type="GO" id="GO:0007155">
    <property type="term" value="P:cell adhesion"/>
    <property type="evidence" value="ECO:0007669"/>
    <property type="project" value="InterPro"/>
</dbReference>
<dbReference type="Pfam" id="PF00114">
    <property type="entry name" value="Pilin"/>
    <property type="match status" value="1"/>
</dbReference>
<proteinExistence type="inferred from homology"/>
<dbReference type="NCBIfam" id="TIGR02532">
    <property type="entry name" value="IV_pilin_GFxxxE"/>
    <property type="match status" value="1"/>
</dbReference>
<reference evidence="4 5" key="1">
    <citation type="submission" date="2019-07" db="EMBL/GenBank/DDBJ databases">
        <title>Caenimonas sedimenti sp. nov., isolated from activated sludge.</title>
        <authorList>
            <person name="Xu J."/>
        </authorList>
    </citation>
    <scope>NUCLEOTIDE SEQUENCE [LARGE SCALE GENOMIC DNA]</scope>
    <source>
        <strain evidence="4 5">HX-9-20</strain>
    </source>
</reference>
<sequence length="158" mass="16626">MNACRGFSLLELLAALAVMCILLLIALPSYTDRIVREQVVEALPLANLAKPAVEAAWRNGEPLPADNAAAGLPAGDKIVNAVVTSVTLQDGAVHIVFGHRAHPSLRGRTLTLRPAGVEDARVVPVVWLCGRAAPPPPMAAHGTDRTDVPAGLLPLRCR</sequence>
<protein>
    <submittedName>
        <fullName evidence="4">Prepilin-type N-terminal cleavage/methylation domain-containing protein</fullName>
    </submittedName>
</protein>
<dbReference type="InterPro" id="IPR012902">
    <property type="entry name" value="N_methyl_site"/>
</dbReference>
<keyword evidence="3" id="KW-0812">Transmembrane</keyword>
<evidence type="ECO:0000313" key="5">
    <source>
        <dbReference type="Proteomes" id="UP000318199"/>
    </source>
</evidence>
<comment type="similarity">
    <text evidence="1">Belongs to the N-Me-Phe pilin family.</text>
</comment>
<dbReference type="EMBL" id="VOBQ01000024">
    <property type="protein sequence ID" value="TWO67003.1"/>
    <property type="molecule type" value="Genomic_DNA"/>
</dbReference>
<dbReference type="Gene3D" id="3.30.700.10">
    <property type="entry name" value="Glycoprotein, Type 4 Pilin"/>
    <property type="match status" value="1"/>
</dbReference>
<keyword evidence="5" id="KW-1185">Reference proteome</keyword>
<dbReference type="InterPro" id="IPR001082">
    <property type="entry name" value="Pilin"/>
</dbReference>
<name>A0A562ZGU3_9BURK</name>
<keyword evidence="3" id="KW-0472">Membrane</keyword>
<dbReference type="AlphaFoldDB" id="A0A562ZGU3"/>
<dbReference type="InterPro" id="IPR045584">
    <property type="entry name" value="Pilin-like"/>
</dbReference>
<dbReference type="Proteomes" id="UP000318199">
    <property type="component" value="Unassembled WGS sequence"/>
</dbReference>
<dbReference type="SUPFAM" id="SSF54523">
    <property type="entry name" value="Pili subunits"/>
    <property type="match status" value="1"/>
</dbReference>
<keyword evidence="3" id="KW-1133">Transmembrane helix</keyword>
<keyword evidence="2" id="KW-0488">Methylation</keyword>